<feature type="compositionally biased region" description="Basic and acidic residues" evidence="2">
    <location>
        <begin position="1"/>
        <end position="35"/>
    </location>
</feature>
<dbReference type="GO" id="GO:0004222">
    <property type="term" value="F:metalloendopeptidase activity"/>
    <property type="evidence" value="ECO:0007669"/>
    <property type="project" value="TreeGrafter"/>
</dbReference>
<keyword evidence="5" id="KW-1185">Reference proteome</keyword>
<evidence type="ECO:0000256" key="1">
    <source>
        <dbReference type="ARBA" id="ARBA00022729"/>
    </source>
</evidence>
<gene>
    <name evidence="4" type="ORF">MJA45_08100</name>
</gene>
<feature type="domain" description="M23ase beta-sheet core" evidence="3">
    <location>
        <begin position="200"/>
        <end position="290"/>
    </location>
</feature>
<organism evidence="4 5">
    <name type="scientific">Paenibacillus aurantius</name>
    <dbReference type="NCBI Taxonomy" id="2918900"/>
    <lineage>
        <taxon>Bacteria</taxon>
        <taxon>Bacillati</taxon>
        <taxon>Bacillota</taxon>
        <taxon>Bacilli</taxon>
        <taxon>Bacillales</taxon>
        <taxon>Paenibacillaceae</taxon>
        <taxon>Paenibacillus</taxon>
    </lineage>
</organism>
<feature type="region of interest" description="Disordered" evidence="2">
    <location>
        <begin position="1"/>
        <end position="61"/>
    </location>
</feature>
<dbReference type="Pfam" id="PF01551">
    <property type="entry name" value="Peptidase_M23"/>
    <property type="match status" value="1"/>
</dbReference>
<dbReference type="SUPFAM" id="SSF51261">
    <property type="entry name" value="Duplicated hybrid motif"/>
    <property type="match status" value="1"/>
</dbReference>
<dbReference type="InterPro" id="IPR016047">
    <property type="entry name" value="M23ase_b-sheet_dom"/>
</dbReference>
<sequence length="297" mass="33054">MERISSVRQRRQDRIREIQERTSRGGRPEATEERAPSNARVASGFPTGYRDNPPLPVSPPDKRFEDPEYVWKLKERQLLGLPPTLPEWETDRPGRPVRPIGWRLTVSAVLFAAVWGLFQVQAPWAADVQAVVRQSLTREWDFTRAAVWYEERFGAVPSFLPAFHPGEEGETKAASKSLQAFHVPARGTIVSAFANSHPWVVLQTEPGTVIHAMDTGRILSAGLKESSGYTLVIQHANGLQTTYGLLDKGAWAAGDWVKGGEALGKASLNSQTGRGSFYFAVMKDKEYLNPADVVRFD</sequence>
<dbReference type="PANTHER" id="PTHR21666:SF289">
    <property type="entry name" value="L-ALA--D-GLU ENDOPEPTIDASE"/>
    <property type="match status" value="1"/>
</dbReference>
<evidence type="ECO:0000256" key="2">
    <source>
        <dbReference type="SAM" id="MobiDB-lite"/>
    </source>
</evidence>
<evidence type="ECO:0000259" key="3">
    <source>
        <dbReference type="Pfam" id="PF01551"/>
    </source>
</evidence>
<dbReference type="PANTHER" id="PTHR21666">
    <property type="entry name" value="PEPTIDASE-RELATED"/>
    <property type="match status" value="1"/>
</dbReference>
<dbReference type="EMBL" id="CP130318">
    <property type="protein sequence ID" value="WNQ12977.1"/>
    <property type="molecule type" value="Genomic_DNA"/>
</dbReference>
<protein>
    <submittedName>
        <fullName evidence="4">M23 family metallopeptidase</fullName>
        <ecNumber evidence="4">3.4.-.-</ecNumber>
    </submittedName>
</protein>
<evidence type="ECO:0000313" key="4">
    <source>
        <dbReference type="EMBL" id="WNQ12977.1"/>
    </source>
</evidence>
<dbReference type="KEGG" id="paun:MJA45_08100"/>
<dbReference type="Gene3D" id="2.70.70.10">
    <property type="entry name" value="Glucose Permease (Domain IIA)"/>
    <property type="match status" value="1"/>
</dbReference>
<accession>A0AA96LKB0</accession>
<evidence type="ECO:0000313" key="5">
    <source>
        <dbReference type="Proteomes" id="UP001305702"/>
    </source>
</evidence>
<dbReference type="AlphaFoldDB" id="A0AA96LKB0"/>
<dbReference type="RefSeq" id="WP_315606757.1">
    <property type="nucleotide sequence ID" value="NZ_CP130318.1"/>
</dbReference>
<keyword evidence="1" id="KW-0732">Signal</keyword>
<name>A0AA96LKB0_9BACL</name>
<dbReference type="EC" id="3.4.-.-" evidence="4"/>
<reference evidence="4 5" key="1">
    <citation type="submission" date="2022-02" db="EMBL/GenBank/DDBJ databases">
        <title>Paenibacillus sp. MBLB1776 Whole Genome Shotgun Sequencing.</title>
        <authorList>
            <person name="Hwang C.Y."/>
            <person name="Cho E.-S."/>
            <person name="Seo M.-J."/>
        </authorList>
    </citation>
    <scope>NUCLEOTIDE SEQUENCE [LARGE SCALE GENOMIC DNA]</scope>
    <source>
        <strain evidence="4 5">MBLB1776</strain>
    </source>
</reference>
<keyword evidence="4" id="KW-0378">Hydrolase</keyword>
<proteinExistence type="predicted"/>
<dbReference type="CDD" id="cd12797">
    <property type="entry name" value="M23_peptidase"/>
    <property type="match status" value="1"/>
</dbReference>
<dbReference type="Proteomes" id="UP001305702">
    <property type="component" value="Chromosome"/>
</dbReference>
<dbReference type="InterPro" id="IPR011055">
    <property type="entry name" value="Dup_hybrid_motif"/>
</dbReference>
<dbReference type="InterPro" id="IPR050570">
    <property type="entry name" value="Cell_wall_metabolism_enzyme"/>
</dbReference>